<protein>
    <submittedName>
        <fullName evidence="6">2,3-dihydroxybenzoate-AMP ligase</fullName>
        <ecNumber evidence="6">2.7.7.58</ecNumber>
    </submittedName>
</protein>
<dbReference type="SUPFAM" id="SSF56801">
    <property type="entry name" value="Acetyl-CoA synthetase-like"/>
    <property type="match status" value="1"/>
</dbReference>
<dbReference type="InterPro" id="IPR045851">
    <property type="entry name" value="AMP-bd_C_sf"/>
</dbReference>
<dbReference type="GO" id="GO:0008668">
    <property type="term" value="F:2,3-dihydroxybenzoate--[aryl-carrier protein] ligase"/>
    <property type="evidence" value="ECO:0007669"/>
    <property type="project" value="InterPro"/>
</dbReference>
<dbReference type="FunFam" id="3.30.300.30:FF:000008">
    <property type="entry name" value="2,3-dihydroxybenzoate-AMP ligase"/>
    <property type="match status" value="1"/>
</dbReference>
<dbReference type="InterPro" id="IPR011963">
    <property type="entry name" value="DHB_AMP_lig"/>
</dbReference>
<dbReference type="InterPro" id="IPR050237">
    <property type="entry name" value="ATP-dep_AMP-bd_enzyme"/>
</dbReference>
<keyword evidence="3 6" id="KW-0436">Ligase</keyword>
<accession>A0A108U5D1</accession>
<evidence type="ECO:0000256" key="3">
    <source>
        <dbReference type="ARBA" id="ARBA00022598"/>
    </source>
</evidence>
<proteinExistence type="inferred from homology"/>
<dbReference type="InterPro" id="IPR000873">
    <property type="entry name" value="AMP-dep_synth/lig_dom"/>
</dbReference>
<feature type="domain" description="AMP-binding enzyme C-terminal" evidence="5">
    <location>
        <begin position="455"/>
        <end position="535"/>
    </location>
</feature>
<keyword evidence="6" id="KW-0808">Transferase</keyword>
<dbReference type="InterPro" id="IPR025110">
    <property type="entry name" value="AMP-bd_C"/>
</dbReference>
<dbReference type="InterPro" id="IPR020845">
    <property type="entry name" value="AMP-binding_CS"/>
</dbReference>
<dbReference type="PROSITE" id="PS00455">
    <property type="entry name" value="AMP_BINDING"/>
    <property type="match status" value="1"/>
</dbReference>
<dbReference type="NCBIfam" id="TIGR02275">
    <property type="entry name" value="DHB_AMP_lig"/>
    <property type="match status" value="1"/>
</dbReference>
<evidence type="ECO:0000259" key="5">
    <source>
        <dbReference type="Pfam" id="PF13193"/>
    </source>
</evidence>
<dbReference type="GO" id="GO:0016779">
    <property type="term" value="F:nucleotidyltransferase activity"/>
    <property type="evidence" value="ECO:0007669"/>
    <property type="project" value="UniProtKB-KW"/>
</dbReference>
<dbReference type="Gene3D" id="3.40.50.980">
    <property type="match status" value="2"/>
</dbReference>
<keyword evidence="7" id="KW-1185">Reference proteome</keyword>
<dbReference type="Gene3D" id="3.30.300.30">
    <property type="match status" value="1"/>
</dbReference>
<feature type="domain" description="AMP-dependent synthetase/ligase" evidence="4">
    <location>
        <begin position="43"/>
        <end position="404"/>
    </location>
</feature>
<evidence type="ECO:0000256" key="1">
    <source>
        <dbReference type="ARBA" id="ARBA00004924"/>
    </source>
</evidence>
<dbReference type="EC" id="2.7.7.58" evidence="6"/>
<dbReference type="Pfam" id="PF00501">
    <property type="entry name" value="AMP-binding"/>
    <property type="match status" value="1"/>
</dbReference>
<evidence type="ECO:0000313" key="6">
    <source>
        <dbReference type="EMBL" id="KWS02863.1"/>
    </source>
</evidence>
<dbReference type="PANTHER" id="PTHR43767:SF1">
    <property type="entry name" value="NONRIBOSOMAL PEPTIDE SYNTHASE PES1 (EUROFUNG)-RELATED"/>
    <property type="match status" value="1"/>
</dbReference>
<dbReference type="FunFam" id="2.30.38.10:FF:000003">
    <property type="entry name" value="Vibriobactin-specific 2,3-dihydroxybenzoate-AMP ligase"/>
    <property type="match status" value="1"/>
</dbReference>
<comment type="caution">
    <text evidence="6">The sequence shown here is derived from an EMBL/GenBank/DDBJ whole genome shotgun (WGS) entry which is preliminary data.</text>
</comment>
<dbReference type="Pfam" id="PF13193">
    <property type="entry name" value="AMP-binding_C"/>
    <property type="match status" value="1"/>
</dbReference>
<dbReference type="CDD" id="cd05920">
    <property type="entry name" value="23DHB-AMP_lg"/>
    <property type="match status" value="1"/>
</dbReference>
<dbReference type="AlphaFoldDB" id="A0A108U5D1"/>
<dbReference type="EMBL" id="JAJA02000001">
    <property type="protein sequence ID" value="KWS02863.1"/>
    <property type="molecule type" value="Genomic_DNA"/>
</dbReference>
<name>A0A108U5D1_9GAMM</name>
<dbReference type="OrthoDB" id="9803968at2"/>
<comment type="pathway">
    <text evidence="1">Siderophore biosynthesis.</text>
</comment>
<dbReference type="Proteomes" id="UP000023435">
    <property type="component" value="Unassembled WGS sequence"/>
</dbReference>
<evidence type="ECO:0000259" key="4">
    <source>
        <dbReference type="Pfam" id="PF00501"/>
    </source>
</evidence>
<comment type="similarity">
    <text evidence="2">Belongs to the ATP-dependent AMP-binding enzyme family.</text>
</comment>
<dbReference type="Gene3D" id="2.30.38.10">
    <property type="entry name" value="Luciferase, Domain 3"/>
    <property type="match status" value="1"/>
</dbReference>
<evidence type="ECO:0000256" key="2">
    <source>
        <dbReference type="ARBA" id="ARBA00006432"/>
    </source>
</evidence>
<gene>
    <name evidence="6" type="ORF">AZ78_0409</name>
</gene>
<organism evidence="6 7">
    <name type="scientific">Lysobacter capsici AZ78</name>
    <dbReference type="NCBI Taxonomy" id="1444315"/>
    <lineage>
        <taxon>Bacteria</taxon>
        <taxon>Pseudomonadati</taxon>
        <taxon>Pseudomonadota</taxon>
        <taxon>Gammaproteobacteria</taxon>
        <taxon>Lysobacterales</taxon>
        <taxon>Lysobacteraceae</taxon>
        <taxon>Lysobacter</taxon>
    </lineage>
</organism>
<dbReference type="GO" id="GO:0019290">
    <property type="term" value="P:siderophore biosynthetic process"/>
    <property type="evidence" value="ECO:0007669"/>
    <property type="project" value="InterPro"/>
</dbReference>
<keyword evidence="6" id="KW-0548">Nucleotidyltransferase</keyword>
<sequence length="568" mass="62488">MSAQPFDVEPTTLPGFTPWPEEFAARYRALGYWSGVGLYQRLAQVAAQYPERTALVCGERRWSYAYFDEQVRRFAAGLARIGIGRRDRVLLQLPNLAEHYVACHALFRLGALPVFALPAHRRAEIGYFVEHARIRACVIADRDGGFDFRDLMREVRAAQPCLREVIVVGEAQEFTAFDSLLDEPIEQALPDASEVAFLQLSGGSTGVPKLIPRTHDDYFYSVRASAEICGLGPDCVYLCALPAAHNFPMSSPGALGVFHAGGCVVLARQADPESCFALIARERVTWTALVPSLALAWLESRALARYDLSSLRTIQIGGAHLAGDIARRIPATFGCRLQQVFGMAEGLVNYTRDDDPEHVVLSTQGRPISAHDEIRVVDDEDNDVADGEVGHLLTRGPYTIRGYYRADAHNARAFTADGFYRTGDRVRRLASGHLIVEGRAKDQINRGGEKIAAEEVESHLLEHPAVFDAALVAMPDRWLGEKSCAFVVLRPRADDAPPMAPRDLQRFLRERGIAAYKVPDRVELVDALPYTAVGKADKKALRARFASPVAAISQSPISSPLPLSEAQS</sequence>
<dbReference type="PANTHER" id="PTHR43767">
    <property type="entry name" value="LONG-CHAIN-FATTY-ACID--COA LIGASE"/>
    <property type="match status" value="1"/>
</dbReference>
<evidence type="ECO:0000313" key="7">
    <source>
        <dbReference type="Proteomes" id="UP000023435"/>
    </source>
</evidence>
<dbReference type="RefSeq" id="WP_051547000.1">
    <property type="nucleotide sequence ID" value="NZ_JAJA02000001.1"/>
</dbReference>
<reference evidence="6 7" key="1">
    <citation type="journal article" date="2014" name="Genome Announc.">
        <title>Draft Genome Sequence of Lysobacter capsici AZ78, a Bacterium Antagonistic to Plant-Pathogenic Oomycetes.</title>
        <authorList>
            <person name="Puopolo G."/>
            <person name="Sonego P."/>
            <person name="Engelen K."/>
            <person name="Pertot I."/>
        </authorList>
    </citation>
    <scope>NUCLEOTIDE SEQUENCE [LARGE SCALE GENOMIC DNA]</scope>
    <source>
        <strain evidence="6 7">AZ78</strain>
    </source>
</reference>